<dbReference type="RefSeq" id="XP_039144889.1">
    <property type="nucleotide sequence ID" value="XM_039288955.1"/>
</dbReference>
<keyword evidence="2" id="KW-1185">Reference proteome</keyword>
<accession>A0AB40CXU1</accession>
<feature type="compositionally biased region" description="Basic residues" evidence="1">
    <location>
        <begin position="71"/>
        <end position="81"/>
    </location>
</feature>
<reference evidence="3" key="1">
    <citation type="submission" date="2025-08" db="UniProtKB">
        <authorList>
            <consortium name="RefSeq"/>
        </authorList>
    </citation>
    <scope>IDENTIFICATION</scope>
</reference>
<evidence type="ECO:0000256" key="1">
    <source>
        <dbReference type="SAM" id="MobiDB-lite"/>
    </source>
</evidence>
<feature type="region of interest" description="Disordered" evidence="1">
    <location>
        <begin position="53"/>
        <end position="92"/>
    </location>
</feature>
<gene>
    <name evidence="3" type="primary">LOC120282197</name>
</gene>
<name>A0AB40CXU1_DIOCR</name>
<dbReference type="GeneID" id="120282197"/>
<evidence type="ECO:0000313" key="3">
    <source>
        <dbReference type="RefSeq" id="XP_039144889.1"/>
    </source>
</evidence>
<evidence type="ECO:0000313" key="2">
    <source>
        <dbReference type="Proteomes" id="UP001515500"/>
    </source>
</evidence>
<dbReference type="AlphaFoldDB" id="A0AB40CXU1"/>
<protein>
    <submittedName>
        <fullName evidence="3">Uncharacterized protein LOC120282197</fullName>
    </submittedName>
</protein>
<dbReference type="Proteomes" id="UP001515500">
    <property type="component" value="Chromosome 18"/>
</dbReference>
<organism evidence="2 3">
    <name type="scientific">Dioscorea cayennensis subsp. rotundata</name>
    <name type="common">White Guinea yam</name>
    <name type="synonym">Dioscorea rotundata</name>
    <dbReference type="NCBI Taxonomy" id="55577"/>
    <lineage>
        <taxon>Eukaryota</taxon>
        <taxon>Viridiplantae</taxon>
        <taxon>Streptophyta</taxon>
        <taxon>Embryophyta</taxon>
        <taxon>Tracheophyta</taxon>
        <taxon>Spermatophyta</taxon>
        <taxon>Magnoliopsida</taxon>
        <taxon>Liliopsida</taxon>
        <taxon>Dioscoreales</taxon>
        <taxon>Dioscoreaceae</taxon>
        <taxon>Dioscorea</taxon>
    </lineage>
</organism>
<sequence>MGLVTVYICKTNITKPKWVFKNLSQCLLFPSFAGGSRTLAGADADIGIPVSLRNQRNANSRNPNMQATSGLRKKKKNVKKQKASDLDDRNGGQFINIWKNSEMGYA</sequence>
<feature type="compositionally biased region" description="Polar residues" evidence="1">
    <location>
        <begin position="53"/>
        <end position="69"/>
    </location>
</feature>
<proteinExistence type="predicted"/>